<dbReference type="PROSITE" id="PS00064">
    <property type="entry name" value="L_LDH"/>
    <property type="match status" value="1"/>
</dbReference>
<dbReference type="GO" id="GO:0006096">
    <property type="term" value="P:glycolytic process"/>
    <property type="evidence" value="ECO:0007669"/>
    <property type="project" value="UniProtKB-UniRule"/>
</dbReference>
<dbReference type="Proteomes" id="UP000003558">
    <property type="component" value="Unassembled WGS sequence"/>
</dbReference>
<feature type="binding site" evidence="7">
    <location>
        <begin position="241"/>
        <end position="244"/>
    </location>
    <ligand>
        <name>substrate</name>
    </ligand>
</feature>
<comment type="subcellular location">
    <subcellularLocation>
        <location evidence="7">Cytoplasm</location>
    </subcellularLocation>
</comment>
<dbReference type="GO" id="GO:0004459">
    <property type="term" value="F:L-lactate dehydrogenase (NAD+) activity"/>
    <property type="evidence" value="ECO:0007669"/>
    <property type="project" value="UniProtKB-UniRule"/>
</dbReference>
<dbReference type="GO" id="GO:0005737">
    <property type="term" value="C:cytoplasm"/>
    <property type="evidence" value="ECO:0007669"/>
    <property type="project" value="UniProtKB-SubCell"/>
</dbReference>
<feature type="region of interest" description="Disordered" evidence="8">
    <location>
        <begin position="12"/>
        <end position="46"/>
    </location>
</feature>
<dbReference type="GO" id="GO:0006089">
    <property type="term" value="P:lactate metabolic process"/>
    <property type="evidence" value="ECO:0007669"/>
    <property type="project" value="TreeGrafter"/>
</dbReference>
<evidence type="ECO:0000256" key="7">
    <source>
        <dbReference type="HAMAP-Rule" id="MF_00488"/>
    </source>
</evidence>
<dbReference type="EMBL" id="BACI01000048">
    <property type="protein sequence ID" value="GAA12079.1"/>
    <property type="molecule type" value="Genomic_DNA"/>
</dbReference>
<dbReference type="InterPro" id="IPR001557">
    <property type="entry name" value="L-lactate/malate_DH"/>
</dbReference>
<dbReference type="InterPro" id="IPR001236">
    <property type="entry name" value="Lactate/malate_DH_N"/>
</dbReference>
<comment type="subunit">
    <text evidence="7">Homotetramer.</text>
</comment>
<evidence type="ECO:0000256" key="8">
    <source>
        <dbReference type="SAM" id="MobiDB-lite"/>
    </source>
</evidence>
<feature type="binding site" evidence="7">
    <location>
        <begin position="200"/>
        <end position="201"/>
    </location>
    <ligand>
        <name>NAD(+)</name>
        <dbReference type="ChEBI" id="CHEBI:57540"/>
    </ligand>
</feature>
<evidence type="ECO:0000256" key="1">
    <source>
        <dbReference type="ARBA" id="ARBA00004843"/>
    </source>
</evidence>
<evidence type="ECO:0000313" key="12">
    <source>
        <dbReference type="Proteomes" id="UP000003558"/>
    </source>
</evidence>
<feature type="binding site" evidence="7">
    <location>
        <position position="155"/>
    </location>
    <ligand>
        <name>NAD(+)</name>
        <dbReference type="ChEBI" id="CHEBI:57540"/>
    </ligand>
</feature>
<comment type="pathway">
    <text evidence="1 7">Fermentation; pyruvate fermentation to lactate; (S)-lactate from pyruvate: step 1/1.</text>
</comment>
<dbReference type="InterPro" id="IPR011304">
    <property type="entry name" value="L-lactate_DH"/>
</dbReference>
<keyword evidence="5 7" id="KW-0520">NAD</keyword>
<feature type="binding site" evidence="7">
    <location>
        <position position="209"/>
    </location>
    <ligand>
        <name>substrate</name>
    </ligand>
</feature>
<dbReference type="PANTHER" id="PTHR43128">
    <property type="entry name" value="L-2-HYDROXYCARBOXYLATE DEHYDROGENASE (NAD(P)(+))"/>
    <property type="match status" value="1"/>
</dbReference>
<evidence type="ECO:0000256" key="5">
    <source>
        <dbReference type="ARBA" id="ARBA00023027"/>
    </source>
</evidence>
<feature type="binding site" evidence="7">
    <location>
        <position position="352"/>
    </location>
    <ligand>
        <name>substrate</name>
    </ligand>
</feature>
<dbReference type="InterPro" id="IPR018177">
    <property type="entry name" value="L-lactate_DH_AS"/>
</dbReference>
<dbReference type="InterPro" id="IPR036291">
    <property type="entry name" value="NAD(P)-bd_dom_sf"/>
</dbReference>
<feature type="domain" description="Lactate/malate dehydrogenase N-terminal" evidence="9">
    <location>
        <begin position="124"/>
        <end position="263"/>
    </location>
</feature>
<feature type="binding site" evidence="7">
    <location>
        <position position="203"/>
    </location>
    <ligand>
        <name>substrate</name>
    </ligand>
</feature>
<sequence>MELPLVWASVRETPGGLDENGRYSDSGSSEPDAFPGCPSGLMSGPSPIPLRASPGFAPGSLAPACAGATALTGEVSNTDTELSPTRRQVVGRGMPGGLRLGADRQRTGANRTEANGDPMDGRPTKLAIIGAGAVGTAIAYSALIRGVARTVALLDIKAAKVTAEVLDLSHGLEFVPRADIIGSNDVSVCADADVVVFTAGAKQKPGQSRLELAEATIGLTRAILPDVLEVAPNAIYLMVTNPVDVVTHAAQKITGLPPNQLFGSGTVLDSSRLRFLVAQHCGVAVQSVHSYVVGEHGDSEIPLWSSATIGGVPLTSWTPLPGRREMDAVARERIRDEVVHAAYAIIEGKGATNYAIGLAATRIVEAVLNDEHRVLPVSTVASGFPGLDDVCLSLPTVVDRGGAQTRLEVPLSPDEEAGLLASAETLRRMQARFGL</sequence>
<evidence type="ECO:0000256" key="4">
    <source>
        <dbReference type="ARBA" id="ARBA00023002"/>
    </source>
</evidence>
<dbReference type="InterPro" id="IPR015955">
    <property type="entry name" value="Lactate_DH/Glyco_Ohase_4_C"/>
</dbReference>
<organism evidence="11 12">
    <name type="scientific">Gordonia alkanivorans NBRC 16433</name>
    <dbReference type="NCBI Taxonomy" id="1027371"/>
    <lineage>
        <taxon>Bacteria</taxon>
        <taxon>Bacillati</taxon>
        <taxon>Actinomycetota</taxon>
        <taxon>Actinomycetes</taxon>
        <taxon>Mycobacteriales</taxon>
        <taxon>Gordoniaceae</taxon>
        <taxon>Gordonia</taxon>
    </lineage>
</organism>
<comment type="caution">
    <text evidence="11">The sequence shown here is derived from an EMBL/GenBank/DDBJ whole genome shotgun (WGS) entry which is preliminary data.</text>
</comment>
<keyword evidence="4 7" id="KW-0560">Oxidoreductase</keyword>
<evidence type="ECO:0000259" key="10">
    <source>
        <dbReference type="Pfam" id="PF02866"/>
    </source>
</evidence>
<accession>F9VTZ0</accession>
<evidence type="ECO:0000259" key="9">
    <source>
        <dbReference type="Pfam" id="PF00056"/>
    </source>
</evidence>
<dbReference type="SUPFAM" id="SSF51735">
    <property type="entry name" value="NAD(P)-binding Rossmann-fold domains"/>
    <property type="match status" value="1"/>
</dbReference>
<comment type="activity regulation">
    <text evidence="7">Allosterically activated by fructose 1,6-bisphosphate (FBP).</text>
</comment>
<comment type="catalytic activity">
    <reaction evidence="6 7">
        <text>(S)-lactate + NAD(+) = pyruvate + NADH + H(+)</text>
        <dbReference type="Rhea" id="RHEA:23444"/>
        <dbReference type="ChEBI" id="CHEBI:15361"/>
        <dbReference type="ChEBI" id="CHEBI:15378"/>
        <dbReference type="ChEBI" id="CHEBI:16651"/>
        <dbReference type="ChEBI" id="CHEBI:57540"/>
        <dbReference type="ChEBI" id="CHEBI:57945"/>
        <dbReference type="EC" id="1.1.1.27"/>
    </reaction>
</comment>
<feature type="binding site" evidence="7">
    <location>
        <position position="264"/>
    </location>
    <ligand>
        <name>NAD(+)</name>
        <dbReference type="ChEBI" id="CHEBI:57540"/>
    </ligand>
</feature>
<comment type="function">
    <text evidence="7">Catalyzes the conversion of lactate to pyruvate.</text>
</comment>
<comment type="similarity">
    <text evidence="2 7">Belongs to the LDH/MDH superfamily. LDH family.</text>
</comment>
<dbReference type="EC" id="1.1.1.27" evidence="3 7"/>
<dbReference type="CDD" id="cd05292">
    <property type="entry name" value="LDH_2"/>
    <property type="match status" value="1"/>
</dbReference>
<dbReference type="SUPFAM" id="SSF56327">
    <property type="entry name" value="LDH C-terminal domain-like"/>
    <property type="match status" value="1"/>
</dbReference>
<dbReference type="Pfam" id="PF00056">
    <property type="entry name" value="Ldh_1_N"/>
    <property type="match status" value="1"/>
</dbReference>
<dbReference type="PANTHER" id="PTHR43128:SF16">
    <property type="entry name" value="L-LACTATE DEHYDROGENASE"/>
    <property type="match status" value="1"/>
</dbReference>
<proteinExistence type="inferred from homology"/>
<reference evidence="11 12" key="1">
    <citation type="submission" date="2011-05" db="EMBL/GenBank/DDBJ databases">
        <title>Whole genome shotgun sequence of Gordonia alkanivorans NBRC 16433.</title>
        <authorList>
            <person name="Hosoyama A."/>
            <person name="Nakamura S."/>
            <person name="Takarada H."/>
            <person name="Tsuchikane K."/>
            <person name="Yamazaki S."/>
            <person name="Fujita N."/>
        </authorList>
    </citation>
    <scope>NUCLEOTIDE SEQUENCE [LARGE SCALE GENOMIC DNA]</scope>
    <source>
        <strain evidence="11 12">NBRC 16433</strain>
    </source>
</reference>
<dbReference type="InterPro" id="IPR022383">
    <property type="entry name" value="Lactate/malate_DH_C"/>
</dbReference>
<feature type="binding site" evidence="7">
    <location>
        <position position="274"/>
    </location>
    <ligand>
        <name>beta-D-fructose 1,6-bisphosphate</name>
        <dbReference type="ChEBI" id="CHEBI:32966"/>
        <note>allosteric activator</note>
    </ligand>
</feature>
<dbReference type="Gene3D" id="3.90.110.10">
    <property type="entry name" value="Lactate dehydrogenase/glycoside hydrolase, family 4, C-terminal"/>
    <property type="match status" value="1"/>
</dbReference>
<protein>
    <recommendedName>
        <fullName evidence="3 7">L-lactate dehydrogenase</fullName>
        <shortName evidence="7">L-LDH</shortName>
        <ecNumber evidence="3 7">1.1.1.27</ecNumber>
    </recommendedName>
</protein>
<dbReference type="HAMAP" id="MF_00488">
    <property type="entry name" value="Lactate_dehydrog"/>
    <property type="match status" value="1"/>
</dbReference>
<keyword evidence="7" id="KW-0021">Allosteric enzyme</keyword>
<feature type="binding site" evidence="7">
    <location>
        <begin position="239"/>
        <end position="241"/>
    </location>
    <ligand>
        <name>NAD(+)</name>
        <dbReference type="ChEBI" id="CHEBI:57540"/>
    </ligand>
</feature>
<comment type="caution">
    <text evidence="7">Lacks conserved residue(s) required for the propagation of feature annotation.</text>
</comment>
<dbReference type="NCBIfam" id="TIGR01771">
    <property type="entry name" value="L-LDH-NAD"/>
    <property type="match status" value="1"/>
</dbReference>
<dbReference type="Gene3D" id="3.40.50.720">
    <property type="entry name" value="NAD(P)-binding Rossmann-like Domain"/>
    <property type="match status" value="1"/>
</dbReference>
<keyword evidence="7" id="KW-0597">Phosphoprotein</keyword>
<dbReference type="AlphaFoldDB" id="F9VTZ0"/>
<name>F9VTZ0_9ACTN</name>
<evidence type="ECO:0000256" key="2">
    <source>
        <dbReference type="ARBA" id="ARBA00006054"/>
    </source>
</evidence>
<feature type="binding site" evidence="7">
    <location>
        <begin position="269"/>
        <end position="272"/>
    </location>
    <ligand>
        <name>substrate</name>
    </ligand>
</feature>
<feature type="binding site" evidence="7">
    <location>
        <position position="289"/>
    </location>
    <ligand>
        <name>beta-D-fructose 1,6-bisphosphate</name>
        <dbReference type="ChEBI" id="CHEBI:32966"/>
        <note>allosteric activator</note>
    </ligand>
</feature>
<dbReference type="Pfam" id="PF02866">
    <property type="entry name" value="Ldh_1_C"/>
    <property type="match status" value="1"/>
</dbReference>
<feature type="binding site" evidence="7">
    <location>
        <position position="134"/>
    </location>
    <ligand>
        <name>NAD(+)</name>
        <dbReference type="ChEBI" id="CHEBI:57540"/>
    </ligand>
</feature>
<dbReference type="PRINTS" id="PR00086">
    <property type="entry name" value="LLDHDRGNASE"/>
</dbReference>
<dbReference type="STRING" id="1027371.GOALK_048_00410"/>
<feature type="modified residue" description="Phosphotyrosine" evidence="7">
    <location>
        <position position="343"/>
    </location>
</feature>
<evidence type="ECO:0000313" key="11">
    <source>
        <dbReference type="EMBL" id="GAA12079.1"/>
    </source>
</evidence>
<dbReference type="eggNOG" id="COG0039">
    <property type="taxonomic scope" value="Bacteria"/>
</dbReference>
<evidence type="ECO:0000256" key="3">
    <source>
        <dbReference type="ARBA" id="ARBA00012967"/>
    </source>
</evidence>
<keyword evidence="7" id="KW-0963">Cytoplasm</keyword>
<feature type="active site" description="Proton acceptor" evidence="7">
    <location>
        <position position="296"/>
    </location>
</feature>
<feature type="domain" description="Lactate/malate dehydrogenase C-terminal" evidence="10">
    <location>
        <begin position="266"/>
        <end position="428"/>
    </location>
</feature>
<gene>
    <name evidence="7 11" type="primary">ldh</name>
    <name evidence="11" type="ORF">GOALK_048_00410</name>
</gene>
<dbReference type="UniPathway" id="UPA00554">
    <property type="reaction ID" value="UER00611"/>
</dbReference>
<feature type="binding site" evidence="7">
    <location>
        <position position="160"/>
    </location>
    <ligand>
        <name>NAD(+)</name>
        <dbReference type="ChEBI" id="CHEBI:57540"/>
    </ligand>
</feature>
<evidence type="ECO:0000256" key="6">
    <source>
        <dbReference type="ARBA" id="ARBA00049258"/>
    </source>
</evidence>